<dbReference type="OrthoDB" id="271111at2759"/>
<feature type="compositionally biased region" description="Acidic residues" evidence="2">
    <location>
        <begin position="1249"/>
        <end position="1258"/>
    </location>
</feature>
<dbReference type="Pfam" id="PF14668">
    <property type="entry name" value="RICTOR_V"/>
    <property type="match status" value="1"/>
</dbReference>
<protein>
    <recommendedName>
        <fullName evidence="8">REM-1 domain-containing protein</fullName>
    </recommendedName>
</protein>
<dbReference type="Gene3D" id="1.10.287.160">
    <property type="entry name" value="HR1 repeat"/>
    <property type="match status" value="1"/>
</dbReference>
<evidence type="ECO:0000256" key="2">
    <source>
        <dbReference type="SAM" id="MobiDB-lite"/>
    </source>
</evidence>
<dbReference type="SUPFAM" id="SSF48371">
    <property type="entry name" value="ARM repeat"/>
    <property type="match status" value="2"/>
</dbReference>
<accession>A0A6A4HUV4</accession>
<dbReference type="GO" id="GO:0031932">
    <property type="term" value="C:TORC2 complex"/>
    <property type="evidence" value="ECO:0007669"/>
    <property type="project" value="InterPro"/>
</dbReference>
<dbReference type="GO" id="GO:0038203">
    <property type="term" value="P:TORC2 signaling"/>
    <property type="evidence" value="ECO:0007669"/>
    <property type="project" value="TreeGrafter"/>
</dbReference>
<feature type="region of interest" description="Disordered" evidence="2">
    <location>
        <begin position="1218"/>
        <end position="1270"/>
    </location>
</feature>
<keyword evidence="7" id="KW-1185">Reference proteome</keyword>
<evidence type="ECO:0000313" key="6">
    <source>
        <dbReference type="EMBL" id="KAE9400475.1"/>
    </source>
</evidence>
<dbReference type="PANTHER" id="PTHR13298:SF11">
    <property type="entry name" value="RAPAMYCIN-INSENSITIVE COMPANION OF MTOR"/>
    <property type="match status" value="1"/>
</dbReference>
<evidence type="ECO:0000313" key="7">
    <source>
        <dbReference type="Proteomes" id="UP000799118"/>
    </source>
</evidence>
<dbReference type="SMART" id="SM01307">
    <property type="entry name" value="RICTOR_M"/>
    <property type="match status" value="1"/>
</dbReference>
<evidence type="ECO:0008006" key="8">
    <source>
        <dbReference type="Google" id="ProtNLM"/>
    </source>
</evidence>
<feature type="domain" description="Rapamycin-insensitive companion of mTOR middle" evidence="3">
    <location>
        <begin position="619"/>
        <end position="846"/>
    </location>
</feature>
<dbReference type="InterPro" id="IPR028267">
    <property type="entry name" value="Pianissimo_N"/>
</dbReference>
<reference evidence="6" key="1">
    <citation type="journal article" date="2019" name="Environ. Microbiol.">
        <title>Fungal ecological strategies reflected in gene transcription - a case study of two litter decomposers.</title>
        <authorList>
            <person name="Barbi F."/>
            <person name="Kohler A."/>
            <person name="Barry K."/>
            <person name="Baskaran P."/>
            <person name="Daum C."/>
            <person name="Fauchery L."/>
            <person name="Ihrmark K."/>
            <person name="Kuo A."/>
            <person name="LaButti K."/>
            <person name="Lipzen A."/>
            <person name="Morin E."/>
            <person name="Grigoriev I.V."/>
            <person name="Henrissat B."/>
            <person name="Lindahl B."/>
            <person name="Martin F."/>
        </authorList>
    </citation>
    <scope>NUCLEOTIDE SEQUENCE</scope>
    <source>
        <strain evidence="6">JB14</strain>
    </source>
</reference>
<dbReference type="Pfam" id="PF14666">
    <property type="entry name" value="RICTOR_M"/>
    <property type="match status" value="1"/>
</dbReference>
<dbReference type="InterPro" id="IPR016024">
    <property type="entry name" value="ARM-type_fold"/>
</dbReference>
<dbReference type="SMART" id="SM01308">
    <property type="entry name" value="RICTOR_N"/>
    <property type="match status" value="1"/>
</dbReference>
<evidence type="ECO:0000259" key="5">
    <source>
        <dbReference type="SMART" id="SM01310"/>
    </source>
</evidence>
<comment type="similarity">
    <text evidence="1">Belongs to the RICTOR family.</text>
</comment>
<name>A0A6A4HUV4_9AGAR</name>
<dbReference type="SUPFAM" id="SSF46585">
    <property type="entry name" value="HR1 repeat"/>
    <property type="match status" value="1"/>
</dbReference>
<feature type="domain" description="Rapamycin-insensitive companion of mTOR" evidence="5">
    <location>
        <begin position="1014"/>
        <end position="1086"/>
    </location>
</feature>
<proteinExistence type="inferred from homology"/>
<feature type="region of interest" description="Disordered" evidence="2">
    <location>
        <begin position="114"/>
        <end position="133"/>
    </location>
</feature>
<gene>
    <name evidence="6" type="ORF">BT96DRAFT_1018861</name>
</gene>
<dbReference type="Pfam" id="PF14663">
    <property type="entry name" value="RasGEF_N_2"/>
    <property type="match status" value="1"/>
</dbReference>
<dbReference type="Pfam" id="PF14664">
    <property type="entry name" value="RICTOR_N"/>
    <property type="match status" value="1"/>
</dbReference>
<dbReference type="SMART" id="SM01310">
    <property type="entry name" value="RICTOR_V"/>
    <property type="match status" value="1"/>
</dbReference>
<dbReference type="EMBL" id="ML769456">
    <property type="protein sequence ID" value="KAE9400475.1"/>
    <property type="molecule type" value="Genomic_DNA"/>
</dbReference>
<dbReference type="InterPro" id="IPR036274">
    <property type="entry name" value="HR1_rpt_sf"/>
</dbReference>
<dbReference type="PANTHER" id="PTHR13298">
    <property type="entry name" value="CYTOSOLIC REGULATOR PIANISSIMO"/>
    <property type="match status" value="1"/>
</dbReference>
<dbReference type="SMART" id="SM01303">
    <property type="entry name" value="RasGEF_N_2"/>
    <property type="match status" value="1"/>
</dbReference>
<feature type="domain" description="Rapamycin-insensitive companion of mTOR N-terminal" evidence="4">
    <location>
        <begin position="167"/>
        <end position="535"/>
    </location>
</feature>
<organism evidence="6 7">
    <name type="scientific">Gymnopus androsaceus JB14</name>
    <dbReference type="NCBI Taxonomy" id="1447944"/>
    <lineage>
        <taxon>Eukaryota</taxon>
        <taxon>Fungi</taxon>
        <taxon>Dikarya</taxon>
        <taxon>Basidiomycota</taxon>
        <taxon>Agaricomycotina</taxon>
        <taxon>Agaricomycetes</taxon>
        <taxon>Agaricomycetidae</taxon>
        <taxon>Agaricales</taxon>
        <taxon>Marasmiineae</taxon>
        <taxon>Omphalotaceae</taxon>
        <taxon>Gymnopus</taxon>
    </lineage>
</organism>
<dbReference type="InterPro" id="IPR028268">
    <property type="entry name" value="Pianissimo_fam"/>
</dbReference>
<dbReference type="Proteomes" id="UP000799118">
    <property type="component" value="Unassembled WGS sequence"/>
</dbReference>
<evidence type="ECO:0000259" key="3">
    <source>
        <dbReference type="SMART" id="SM01307"/>
    </source>
</evidence>
<feature type="region of interest" description="Disordered" evidence="2">
    <location>
        <begin position="1"/>
        <end position="20"/>
    </location>
</feature>
<sequence length="1285" mass="145242">MPTHLATPSSSSNAINISSPAPSSITLVSSSFGDGSDSFPFAELEGKEYSEQVELLEARLVKENRIKDGAENMLNIAVEGKLRDQVVSELRGANTRIQAIMDQKTRIETALRVHHHRRREEPEHDPQADERGDDFRTALRNARDCISALVTLKSDSSDTSNFDRQLIEIMTKLLVILQRNLRVRYEIKVPEIVQPVLPALADKRTKECRAVAYRVIRHSLVDAESVQKLKEQEIDWYMIRSLHKENKAAVEKEQVIKLIRAIVEVGTVSNGGPAVVPLSEPVMRAFIAVAEQADDPFRFICIQTLAELVVLDTDLVARTGGIRFLLHAIGEGPVEITPLLAFAFLHIIDSPRTRAYLHVGTDLEIALSAVTDAYGKGPDHAERMKSCTKVIQLMLRTWSGLMYFCMDEMRAIRSLVDTLRIPSLETREIILNMFFEILNIKTPEWYQTFIAGRRLTTYRRDGRDGLKDSEPLERNVQTLKLTDQYLALLVLVFTNAGLIEALVFMMEETPTGSSLSRKATLLVGEILQMSNRVLPLSVAARIQALPSIFSLASDYDNGQHRLVGVSALSALDSFNRNRTRLEPGVVKTSSRLRANSIDDAVRRGQRQVEQARLRVGMQMDDKTFQSSLLETQVMLTKDHAKWNFDILQELIEGPLLNPKRMEEAIKGARFIRRLMGFFHPFSHRFSDMHRIKVNLRWVRLGCSLLTTLMASQDGIRYLSSEDPFMREIVKCFAQLDPFNSQAAPDSDPMFSKRRIAETLTYGYLDMLGTLSKHKEGIEILENYKIFTAFYHLSDLKSREDLIKGIVENLDYSIDGHPRIVLSKALTSSHKRIQLYATQHLGELIRGSLVANAWTLRLLLTQLYDPSAEVRKLAVDYLEEACESKDILELVVEMRPTMDHLGDIGNALLLKFMSTPTGFRYLYDAGYIDREMDIWFEEHNIYYVVQVEVFLAQVFSSSEEDEHTMGFEGTVPPHFYGEMSKTELGCHILQDKGHFAEFAQFIRQHGHESEDAELIMKLKSVLWAVGSIGATERGLPFLEEEEIIPAVLSIANESLITSVRGTCFFVLGLISSTSQGAEILDDYQWEATLTPMGMPTGLCIPVELDEFISLPPWQQHIPEQINTYLIPPTTEPELEAITAIQNLANTVIANAASRSLARMKSRPEYRSVFTSPTMLYRVLHTISTSRYRLPVRRYIVDLFNVELNTDVVAAMVEASKKLKANPAHPPPKTDLNRRLSMFGSLGRSRRPSESDEDEDDEMNETSQEIIPKEAPAIALHPVQKIVGFAY</sequence>
<evidence type="ECO:0000259" key="4">
    <source>
        <dbReference type="SMART" id="SM01308"/>
    </source>
</evidence>
<dbReference type="InterPro" id="IPR029453">
    <property type="entry name" value="Rictor_IV"/>
</dbReference>
<evidence type="ECO:0000256" key="1">
    <source>
        <dbReference type="ARBA" id="ARBA00008878"/>
    </source>
</evidence>
<dbReference type="InterPro" id="IPR029452">
    <property type="entry name" value="RICTOR_V"/>
</dbReference>
<dbReference type="InterPro" id="IPR029451">
    <property type="entry name" value="RICTOR_M"/>
</dbReference>
<feature type="compositionally biased region" description="Basic and acidic residues" evidence="2">
    <location>
        <begin position="119"/>
        <end position="133"/>
    </location>
</feature>